<evidence type="ECO:0000313" key="2">
    <source>
        <dbReference type="EMBL" id="KAB7517352.1"/>
    </source>
</evidence>
<dbReference type="InterPro" id="IPR045396">
    <property type="entry name" value="DUF6517"/>
</dbReference>
<evidence type="ECO:0000313" key="6">
    <source>
        <dbReference type="Proteomes" id="UP000326865"/>
    </source>
</evidence>
<evidence type="ECO:0000313" key="1">
    <source>
        <dbReference type="EMBL" id="KAB7513369.1"/>
    </source>
</evidence>
<dbReference type="Pfam" id="PF20127">
    <property type="entry name" value="DUF6517"/>
    <property type="match status" value="1"/>
</dbReference>
<sequence>MSDQWPTVPDGELERGGWRLADRTRERLFELPRVTVDGHTRLYEEPSVGEQFGIDEPLCFFFATRLAFQPELPGGASRLVEPMIRTRARSQFLGDLRERGFLDLQYRTDDDFRTADGHAGQLTTVRGRCRVGDRTLDATGWLAVWQNETFFVAGGGYPNIDTERNYREELLNLLRNVR</sequence>
<dbReference type="RefSeq" id="WP_152119305.1">
    <property type="nucleotide sequence ID" value="NZ_QJOW01000001.1"/>
</dbReference>
<dbReference type="EMBL" id="QMDY01000005">
    <property type="protein sequence ID" value="KAB7517352.1"/>
    <property type="molecule type" value="Genomic_DNA"/>
</dbReference>
<reference evidence="4 5" key="1">
    <citation type="submission" date="2019-10" db="EMBL/GenBank/DDBJ databases">
        <title>Unraveling microbial dark matter from salterns through culturing: the case of the genus Halosegnis.</title>
        <authorList>
            <person name="Duran-Viseras A."/>
            <person name="Andrei A.-S."/>
            <person name="Vera-Gargallo B."/>
            <person name="Ghai R."/>
            <person name="Sanchez-Porro C."/>
            <person name="Ventosa A."/>
        </authorList>
    </citation>
    <scope>NUCLEOTIDE SEQUENCE [LARGE SCALE GENOMIC DNA]</scope>
    <source>
        <strain evidence="3 5">F17-44</strain>
        <strain evidence="1 6">F18-79</strain>
        <strain evidence="2 4">F19-13</strain>
    </source>
</reference>
<evidence type="ECO:0000313" key="4">
    <source>
        <dbReference type="Proteomes" id="UP000326207"/>
    </source>
</evidence>
<dbReference type="Proteomes" id="UP000326865">
    <property type="component" value="Unassembled WGS sequence"/>
</dbReference>
<keyword evidence="6" id="KW-1185">Reference proteome</keyword>
<dbReference type="Proteomes" id="UP000326207">
    <property type="component" value="Unassembled WGS sequence"/>
</dbReference>
<name>A0A5N5U4J5_9EURY</name>
<evidence type="ECO:0000313" key="5">
    <source>
        <dbReference type="Proteomes" id="UP000326302"/>
    </source>
</evidence>
<accession>A0A5N5UI84</accession>
<comment type="caution">
    <text evidence="1">The sequence shown here is derived from an EMBL/GenBank/DDBJ whole genome shotgun (WGS) entry which is preliminary data.</text>
</comment>
<gene>
    <name evidence="1" type="ORF">DM867_10340</name>
    <name evidence="3" type="ORF">DMP03_03395</name>
    <name evidence="2" type="ORF">DP108_10085</name>
</gene>
<dbReference type="OrthoDB" id="300230at2157"/>
<dbReference type="EMBL" id="QJOW01000001">
    <property type="protein sequence ID" value="KAB7518415.1"/>
    <property type="molecule type" value="Genomic_DNA"/>
</dbReference>
<evidence type="ECO:0000313" key="3">
    <source>
        <dbReference type="EMBL" id="KAB7518415.1"/>
    </source>
</evidence>
<organism evidence="1 6">
    <name type="scientific">Halosegnis rubeus</name>
    <dbReference type="NCBI Taxonomy" id="2212850"/>
    <lineage>
        <taxon>Archaea</taxon>
        <taxon>Methanobacteriati</taxon>
        <taxon>Methanobacteriota</taxon>
        <taxon>Stenosarchaea group</taxon>
        <taxon>Halobacteria</taxon>
        <taxon>Halobacteriales</taxon>
        <taxon>Natronomonadaceae</taxon>
        <taxon>Halosegnis</taxon>
    </lineage>
</organism>
<accession>A0A5N5U4J5</accession>
<dbReference type="EMBL" id="QKKZ01000004">
    <property type="protein sequence ID" value="KAB7513369.1"/>
    <property type="molecule type" value="Genomic_DNA"/>
</dbReference>
<dbReference type="AlphaFoldDB" id="A0A5N5U4J5"/>
<protein>
    <submittedName>
        <fullName evidence="1">Uncharacterized protein</fullName>
    </submittedName>
</protein>
<accession>A0A5N5UJ07</accession>
<proteinExistence type="predicted"/>
<dbReference type="Proteomes" id="UP000326302">
    <property type="component" value="Unassembled WGS sequence"/>
</dbReference>